<protein>
    <submittedName>
        <fullName evidence="1">Uncharacterized protein</fullName>
    </submittedName>
</protein>
<gene>
    <name evidence="1" type="ORF">GCM10009606_32600</name>
</gene>
<accession>A0ABP4F177</accession>
<evidence type="ECO:0000313" key="2">
    <source>
        <dbReference type="Proteomes" id="UP001499979"/>
    </source>
</evidence>
<evidence type="ECO:0000313" key="1">
    <source>
        <dbReference type="EMBL" id="GAA1151516.1"/>
    </source>
</evidence>
<keyword evidence="2" id="KW-1185">Reference proteome</keyword>
<sequence>MDGMAEPTEVLRALWDADEATEAAVELEHAAPAKVCKRTRGMTFDGMAEPGTDLREAWRDLLAREGKLGTGETIRDLVLGPDERA</sequence>
<dbReference type="EMBL" id="BAAAJE010000016">
    <property type="protein sequence ID" value="GAA1151516.1"/>
    <property type="molecule type" value="Genomic_DNA"/>
</dbReference>
<dbReference type="Proteomes" id="UP001499979">
    <property type="component" value="Unassembled WGS sequence"/>
</dbReference>
<proteinExistence type="predicted"/>
<reference evidence="2" key="1">
    <citation type="journal article" date="2019" name="Int. J. Syst. Evol. Microbiol.">
        <title>The Global Catalogue of Microorganisms (GCM) 10K type strain sequencing project: providing services to taxonomists for standard genome sequencing and annotation.</title>
        <authorList>
            <consortium name="The Broad Institute Genomics Platform"/>
            <consortium name="The Broad Institute Genome Sequencing Center for Infectious Disease"/>
            <person name="Wu L."/>
            <person name="Ma J."/>
        </authorList>
    </citation>
    <scope>NUCLEOTIDE SEQUENCE [LARGE SCALE GENOMIC DNA]</scope>
    <source>
        <strain evidence="2">JCM 11813</strain>
    </source>
</reference>
<comment type="caution">
    <text evidence="1">The sequence shown here is derived from an EMBL/GenBank/DDBJ whole genome shotgun (WGS) entry which is preliminary data.</text>
</comment>
<organism evidence="1 2">
    <name type="scientific">Nocardioides aquiterrae</name>
    <dbReference type="NCBI Taxonomy" id="203799"/>
    <lineage>
        <taxon>Bacteria</taxon>
        <taxon>Bacillati</taxon>
        <taxon>Actinomycetota</taxon>
        <taxon>Actinomycetes</taxon>
        <taxon>Propionibacteriales</taxon>
        <taxon>Nocardioidaceae</taxon>
        <taxon>Nocardioides</taxon>
    </lineage>
</organism>
<name>A0ABP4F177_9ACTN</name>